<evidence type="ECO:0000313" key="1">
    <source>
        <dbReference type="EMBL" id="AEV18204.1"/>
    </source>
</evidence>
<dbReference type="InterPro" id="IPR043128">
    <property type="entry name" value="Rev_trsase/Diguanyl_cyclase"/>
</dbReference>
<dbReference type="Gene3D" id="3.30.70.270">
    <property type="match status" value="1"/>
</dbReference>
<proteinExistence type="predicted"/>
<keyword evidence="1" id="KW-0239">DNA-directed DNA polymerase</keyword>
<dbReference type="EMBL" id="CP003125">
    <property type="protein sequence ID" value="AEV18204.1"/>
    <property type="molecule type" value="Genomic_DNA"/>
</dbReference>
<dbReference type="GO" id="GO:0003887">
    <property type="term" value="F:DNA-directed DNA polymerase activity"/>
    <property type="evidence" value="ECO:0007669"/>
    <property type="project" value="UniProtKB-KW"/>
</dbReference>
<keyword evidence="1" id="KW-0808">Transferase</keyword>
<name>A0ABM5MF16_GEOTH</name>
<sequence>MEADQKIRSAIWNQFGLPSCVGIGPSFISKVVLDVYAKKQGIVECTYEEVTRGAR</sequence>
<keyword evidence="1" id="KW-0548">Nucleotidyltransferase</keyword>
<accession>A0ABM5MF16</accession>
<reference evidence="1 2" key="1">
    <citation type="submission" date="2011-11" db="EMBL/GenBank/DDBJ databases">
        <title>Complete genome sequence of thermophilic Geobacillus thermoleovorans CCB_US3_UF5.</title>
        <authorList>
            <person name="Muhd Sakaff M.K.L."/>
            <person name="Abdul Rahman A.Y."/>
            <person name="Saito J.A."/>
            <person name="Hou S."/>
            <person name="Alam M."/>
        </authorList>
    </citation>
    <scope>NUCLEOTIDE SEQUENCE [LARGE SCALE GENOMIC DNA]</scope>
    <source>
        <strain evidence="1 2">CCB_US3_UF5</strain>
    </source>
</reference>
<keyword evidence="2" id="KW-1185">Reference proteome</keyword>
<protein>
    <submittedName>
        <fullName evidence="1">DNA-directed DNA polymerase</fullName>
    </submittedName>
</protein>
<dbReference type="Proteomes" id="UP000005636">
    <property type="component" value="Chromosome"/>
</dbReference>
<organism evidence="1 2">
    <name type="scientific">Geobacillus thermoleovorans CCB_US3_UF5</name>
    <dbReference type="NCBI Taxonomy" id="1111068"/>
    <lineage>
        <taxon>Bacteria</taxon>
        <taxon>Bacillati</taxon>
        <taxon>Bacillota</taxon>
        <taxon>Bacilli</taxon>
        <taxon>Bacillales</taxon>
        <taxon>Anoxybacillaceae</taxon>
        <taxon>Geobacillus</taxon>
        <taxon>Geobacillus thermoleovorans group</taxon>
    </lineage>
</organism>
<evidence type="ECO:0000313" key="2">
    <source>
        <dbReference type="Proteomes" id="UP000005636"/>
    </source>
</evidence>
<gene>
    <name evidence="1" type="ORF">GTCCBUS3UF5_8810</name>
</gene>